<keyword evidence="6 7" id="KW-0472">Membrane</keyword>
<keyword evidence="3" id="KW-0813">Transport</keyword>
<evidence type="ECO:0000259" key="8">
    <source>
        <dbReference type="Pfam" id="PF01545"/>
    </source>
</evidence>
<feature type="transmembrane region" description="Helical" evidence="7">
    <location>
        <begin position="54"/>
        <end position="71"/>
    </location>
</feature>
<dbReference type="InterPro" id="IPR027470">
    <property type="entry name" value="Cation_efflux_CTD"/>
</dbReference>
<dbReference type="Pfam" id="PF16916">
    <property type="entry name" value="ZT_dimer"/>
    <property type="match status" value="1"/>
</dbReference>
<reference evidence="10 11" key="1">
    <citation type="submission" date="2018-09" db="EMBL/GenBank/DDBJ databases">
        <title>Genome comparison of Alicycliphilus sp. BQ1, a polyurethanolytic bacterium, with its closest phylogenetic relatives Alicycliphilus denitrificans BC and K601, unable to attack polyurethane.</title>
        <authorList>
            <person name="Loza-Tavera H."/>
            <person name="Lozano L."/>
            <person name="Cevallos M."/>
            <person name="Maya-Lucas O."/>
            <person name="Garcia-Mena J."/>
            <person name="Hernandez J."/>
        </authorList>
    </citation>
    <scope>NUCLEOTIDE SEQUENCE [LARGE SCALE GENOMIC DNA]</scope>
    <source>
        <strain evidence="10 11">BQ1</strain>
    </source>
</reference>
<dbReference type="PANTHER" id="PTHR43840">
    <property type="entry name" value="MITOCHONDRIAL METAL TRANSPORTER 1-RELATED"/>
    <property type="match status" value="1"/>
</dbReference>
<dbReference type="InterPro" id="IPR036837">
    <property type="entry name" value="Cation_efflux_CTD_sf"/>
</dbReference>
<feature type="domain" description="Cation efflux protein transmembrane" evidence="8">
    <location>
        <begin position="22"/>
        <end position="215"/>
    </location>
</feature>
<proteinExistence type="inferred from homology"/>
<comment type="subcellular location">
    <subcellularLocation>
        <location evidence="1">Membrane</location>
        <topology evidence="1">Multi-pass membrane protein</topology>
    </subcellularLocation>
</comment>
<evidence type="ECO:0000313" key="10">
    <source>
        <dbReference type="EMBL" id="RKJ98246.1"/>
    </source>
</evidence>
<evidence type="ECO:0000256" key="6">
    <source>
        <dbReference type="ARBA" id="ARBA00023136"/>
    </source>
</evidence>
<dbReference type="InterPro" id="IPR058533">
    <property type="entry name" value="Cation_efflux_TM"/>
</dbReference>
<evidence type="ECO:0000256" key="7">
    <source>
        <dbReference type="SAM" id="Phobius"/>
    </source>
</evidence>
<dbReference type="Gene3D" id="1.20.1510.10">
    <property type="entry name" value="Cation efflux protein transmembrane domain"/>
    <property type="match status" value="1"/>
</dbReference>
<dbReference type="InterPro" id="IPR002524">
    <property type="entry name" value="Cation_efflux"/>
</dbReference>
<dbReference type="Proteomes" id="UP000216225">
    <property type="component" value="Unassembled WGS sequence"/>
</dbReference>
<dbReference type="GO" id="GO:0015086">
    <property type="term" value="F:cadmium ion transmembrane transporter activity"/>
    <property type="evidence" value="ECO:0007669"/>
    <property type="project" value="TreeGrafter"/>
</dbReference>
<feature type="transmembrane region" description="Helical" evidence="7">
    <location>
        <begin position="122"/>
        <end position="144"/>
    </location>
</feature>
<dbReference type="SUPFAM" id="SSF160240">
    <property type="entry name" value="Cation efflux protein cytoplasmic domain-like"/>
    <property type="match status" value="1"/>
</dbReference>
<feature type="transmembrane region" description="Helical" evidence="7">
    <location>
        <begin position="20"/>
        <end position="42"/>
    </location>
</feature>
<feature type="transmembrane region" description="Helical" evidence="7">
    <location>
        <begin position="92"/>
        <end position="110"/>
    </location>
</feature>
<dbReference type="GO" id="GO:0005886">
    <property type="term" value="C:plasma membrane"/>
    <property type="evidence" value="ECO:0007669"/>
    <property type="project" value="TreeGrafter"/>
</dbReference>
<dbReference type="PANTHER" id="PTHR43840:SF15">
    <property type="entry name" value="MITOCHONDRIAL METAL TRANSPORTER 1-RELATED"/>
    <property type="match status" value="1"/>
</dbReference>
<evidence type="ECO:0000313" key="11">
    <source>
        <dbReference type="Proteomes" id="UP000216225"/>
    </source>
</evidence>
<protein>
    <submittedName>
        <fullName evidence="10">Cation transporter</fullName>
    </submittedName>
</protein>
<dbReference type="Gene3D" id="3.30.70.1350">
    <property type="entry name" value="Cation efflux protein, cytoplasmic domain"/>
    <property type="match status" value="1"/>
</dbReference>
<comment type="caution">
    <text evidence="10">The sequence shown here is derived from an EMBL/GenBank/DDBJ whole genome shotgun (WGS) entry which is preliminary data.</text>
</comment>
<dbReference type="EMBL" id="NKDB02000001">
    <property type="protein sequence ID" value="RKJ98246.1"/>
    <property type="molecule type" value="Genomic_DNA"/>
</dbReference>
<feature type="transmembrane region" description="Helical" evidence="7">
    <location>
        <begin position="165"/>
        <end position="184"/>
    </location>
</feature>
<dbReference type="GO" id="GO:0015341">
    <property type="term" value="F:zinc efflux antiporter activity"/>
    <property type="evidence" value="ECO:0007669"/>
    <property type="project" value="TreeGrafter"/>
</dbReference>
<keyword evidence="4 7" id="KW-0812">Transmembrane</keyword>
<evidence type="ECO:0000256" key="3">
    <source>
        <dbReference type="ARBA" id="ARBA00022448"/>
    </source>
</evidence>
<evidence type="ECO:0000256" key="1">
    <source>
        <dbReference type="ARBA" id="ARBA00004141"/>
    </source>
</evidence>
<organism evidence="10 11">
    <name type="scientific">Alicycliphilus denitrificans</name>
    <dbReference type="NCBI Taxonomy" id="179636"/>
    <lineage>
        <taxon>Bacteria</taxon>
        <taxon>Pseudomonadati</taxon>
        <taxon>Pseudomonadota</taxon>
        <taxon>Betaproteobacteria</taxon>
        <taxon>Burkholderiales</taxon>
        <taxon>Comamonadaceae</taxon>
        <taxon>Alicycliphilus</taxon>
    </lineage>
</organism>
<dbReference type="InterPro" id="IPR050291">
    <property type="entry name" value="CDF_Transporter"/>
</dbReference>
<keyword evidence="5 7" id="KW-1133">Transmembrane helix</keyword>
<evidence type="ECO:0000256" key="5">
    <source>
        <dbReference type="ARBA" id="ARBA00022989"/>
    </source>
</evidence>
<gene>
    <name evidence="10" type="ORF">CE154_000285</name>
</gene>
<evidence type="ECO:0000259" key="9">
    <source>
        <dbReference type="Pfam" id="PF16916"/>
    </source>
</evidence>
<comment type="similarity">
    <text evidence="2">Belongs to the cation diffusion facilitator (CDF) transporter (TC 2.A.4) family.</text>
</comment>
<dbReference type="Pfam" id="PF01545">
    <property type="entry name" value="Cation_efflux"/>
    <property type="match status" value="1"/>
</dbReference>
<dbReference type="AlphaFoldDB" id="A0A3R7FGB8"/>
<dbReference type="NCBIfam" id="TIGR01297">
    <property type="entry name" value="CDF"/>
    <property type="match status" value="1"/>
</dbReference>
<evidence type="ECO:0000256" key="4">
    <source>
        <dbReference type="ARBA" id="ARBA00022692"/>
    </source>
</evidence>
<name>A0A3R7FGB8_9BURK</name>
<accession>A0A3R7FGB8</accession>
<evidence type="ECO:0000256" key="2">
    <source>
        <dbReference type="ARBA" id="ARBA00008114"/>
    </source>
</evidence>
<dbReference type="GO" id="GO:0015093">
    <property type="term" value="F:ferrous iron transmembrane transporter activity"/>
    <property type="evidence" value="ECO:0007669"/>
    <property type="project" value="TreeGrafter"/>
</dbReference>
<dbReference type="SUPFAM" id="SSF161111">
    <property type="entry name" value="Cation efflux protein transmembrane domain-like"/>
    <property type="match status" value="1"/>
</dbReference>
<dbReference type="RefSeq" id="WP_094434172.1">
    <property type="nucleotide sequence ID" value="NZ_CP181370.1"/>
</dbReference>
<dbReference type="InterPro" id="IPR027469">
    <property type="entry name" value="Cation_efflux_TMD_sf"/>
</dbReference>
<dbReference type="GO" id="GO:0006882">
    <property type="term" value="P:intracellular zinc ion homeostasis"/>
    <property type="evidence" value="ECO:0007669"/>
    <property type="project" value="TreeGrafter"/>
</dbReference>
<feature type="domain" description="Cation efflux protein cytoplasmic" evidence="9">
    <location>
        <begin position="239"/>
        <end position="297"/>
    </location>
</feature>
<sequence length="317" mass="34071">MPHAAARPLHVPAWMTPHNLLRASVGVAVLTIALKTLAWWISGSVGLLSDALESFVNLAGAMFALAMVTVARRPADADHPYGHHKAEYFSSGFEGILIVGASIAILWAAVLRLMYPQPLEQLGWGMGLSLLSTACNGLLAWGMLRAARVHRSLALEGDARHLMTDVWTSIGVVVGLLAAGATGWTWMDPLVAIGVALNILREGGALIWRASQGLMDEAMEPTLLARVHTVLQEYGDASGGAVHFDSLTSRRAGARSFVDLHMHVPGRWPLAEAARQRSAVEQALMQAVPGLRATIELLPEDHDTVFEQKVQAGEEQP</sequence>